<dbReference type="EMBL" id="LGRX02029081">
    <property type="protein sequence ID" value="KAK3247302.1"/>
    <property type="molecule type" value="Genomic_DNA"/>
</dbReference>
<evidence type="ECO:0000256" key="1">
    <source>
        <dbReference type="SAM" id="MobiDB-lite"/>
    </source>
</evidence>
<feature type="compositionally biased region" description="Basic and acidic residues" evidence="1">
    <location>
        <begin position="402"/>
        <end position="424"/>
    </location>
</feature>
<evidence type="ECO:0000313" key="2">
    <source>
        <dbReference type="EMBL" id="KAK3247302.1"/>
    </source>
</evidence>
<protein>
    <recommendedName>
        <fullName evidence="4">Sfi1 spindle body domain-containing protein</fullName>
    </recommendedName>
</protein>
<dbReference type="AlphaFoldDB" id="A0AAE0C4R9"/>
<evidence type="ECO:0008006" key="4">
    <source>
        <dbReference type="Google" id="ProtNLM"/>
    </source>
</evidence>
<dbReference type="Proteomes" id="UP001190700">
    <property type="component" value="Unassembled WGS sequence"/>
</dbReference>
<gene>
    <name evidence="2" type="ORF">CYMTET_43193</name>
</gene>
<reference evidence="2 3" key="1">
    <citation type="journal article" date="2015" name="Genome Biol. Evol.">
        <title>Comparative Genomics of a Bacterivorous Green Alga Reveals Evolutionary Causalities and Consequences of Phago-Mixotrophic Mode of Nutrition.</title>
        <authorList>
            <person name="Burns J.A."/>
            <person name="Paasch A."/>
            <person name="Narechania A."/>
            <person name="Kim E."/>
        </authorList>
    </citation>
    <scope>NUCLEOTIDE SEQUENCE [LARGE SCALE GENOMIC DNA]</scope>
    <source>
        <strain evidence="2 3">PLY_AMNH</strain>
    </source>
</reference>
<feature type="region of interest" description="Disordered" evidence="1">
    <location>
        <begin position="380"/>
        <end position="424"/>
    </location>
</feature>
<sequence length="687" mass="78692">MNLVVAHSNAVLGTGDYDPFLSGNQLAVAAETLYLLDGRAVECTSFAHEVAVYWQGGSNPTEGAWLHWKFLSKLNKFLHNRIQRRLRTSFALWLGKHPPEKPALSLGNTNATSAGRSTETDDAELTCHWYPPRLPDTTPFHRHTVVKEHTGYSPSEVLRIWWAQALITRSALEQREVVALKRKRTRRCTLCVKRWRRYTRLAQRIQSLNPRAVAHRKQLLKLFKALLAWHAAARDGARASICRVNYLHRGAFHTWVHETNLKLIGSTMAALSQPAAPAPKPPSQEATKQGHLLSSLKMLCYGIDAVFAAHNRSRARAHVVAALAQWRWRELGTLWAFRCWDRYCHQAQRLTSTLHQAMRRLRSGRTRQALRTWRQCLAESRQASGSGHGVDESTHAEGSGHGVDESTHAEGSRHGVDESTHAEGSRHSIEKCYMQQKGAVASHDWTIKYDCPPRDFGRHFGWRLQRQALAGWARRAARLGERRRALQCARRLQSTRAARAGLRAWCAWERAKSQRRRHIGAILQWHRRHTCLEYFCHWSRWQVRATFLCRSVLKHIKQRARRELHRALSLWKDKVALEGRKHKFLNLQKGQQRIMEAMLNLRLLLHAWRMQTRQLIICRSIAKAASPAVPMAKLRSPAVPSKGNLVAELLGEWRHQNQSNYESMHGDSPCLQETAPIVQMNETILIV</sequence>
<organism evidence="2 3">
    <name type="scientific">Cymbomonas tetramitiformis</name>
    <dbReference type="NCBI Taxonomy" id="36881"/>
    <lineage>
        <taxon>Eukaryota</taxon>
        <taxon>Viridiplantae</taxon>
        <taxon>Chlorophyta</taxon>
        <taxon>Pyramimonadophyceae</taxon>
        <taxon>Pyramimonadales</taxon>
        <taxon>Pyramimonadaceae</taxon>
        <taxon>Cymbomonas</taxon>
    </lineage>
</organism>
<evidence type="ECO:0000313" key="3">
    <source>
        <dbReference type="Proteomes" id="UP001190700"/>
    </source>
</evidence>
<comment type="caution">
    <text evidence="2">The sequence shown here is derived from an EMBL/GenBank/DDBJ whole genome shotgun (WGS) entry which is preliminary data.</text>
</comment>
<proteinExistence type="predicted"/>
<keyword evidence="3" id="KW-1185">Reference proteome</keyword>
<accession>A0AAE0C4R9</accession>
<name>A0AAE0C4R9_9CHLO</name>